<dbReference type="Proteomes" id="UP000014821">
    <property type="component" value="Unassembled WGS sequence"/>
</dbReference>
<protein>
    <submittedName>
        <fullName evidence="1">Lipoprotein</fullName>
    </submittedName>
</protein>
<gene>
    <name evidence="1" type="ORF">CP10881SC42_0922</name>
</gene>
<sequence>MKKVLKSFIYCYLSCCFSLAVGENPRILESHSSVRVIPIVGLQFQENDNAAPYSFYYPYDYGYYYPDTYEGFASSGEEECYSRLENGIFFYYCD</sequence>
<proteinExistence type="predicted"/>
<evidence type="ECO:0000313" key="2">
    <source>
        <dbReference type="Proteomes" id="UP000014821"/>
    </source>
</evidence>
<organism evidence="1 2">
    <name type="scientific">Chlamydia avium</name>
    <dbReference type="NCBI Taxonomy" id="1457141"/>
    <lineage>
        <taxon>Bacteria</taxon>
        <taxon>Pseudomonadati</taxon>
        <taxon>Chlamydiota</taxon>
        <taxon>Chlamydiia</taxon>
        <taxon>Chlamydiales</taxon>
        <taxon>Chlamydiaceae</taxon>
        <taxon>Chlamydia/Chlamydophila group</taxon>
        <taxon>Chlamydia</taxon>
    </lineage>
</organism>
<evidence type="ECO:0000313" key="1">
    <source>
        <dbReference type="EMBL" id="EPP38313.1"/>
    </source>
</evidence>
<dbReference type="RefSeq" id="WP_020356414.1">
    <property type="nucleotide sequence ID" value="NZ_KE360587.1"/>
</dbReference>
<name>A0ABP2X677_9CHLA</name>
<reference evidence="1" key="1">
    <citation type="submission" date="2013-04" db="EMBL/GenBank/DDBJ databases">
        <title>Genome sequence of Chlamydia psittaci 10_881_SC42.</title>
        <authorList>
            <person name="Huot-Creasy H."/>
            <person name="McCracken C.L."/>
            <person name="Humphries M."/>
            <person name="Sachse K."/>
            <person name="Laroucau K."/>
            <person name="Bavoil P."/>
            <person name="Myers G.S."/>
        </authorList>
    </citation>
    <scope>NUCLEOTIDE SEQUENCE [LARGE SCALE GENOMIC DNA]</scope>
    <source>
        <strain evidence="1">10_881_SC42</strain>
    </source>
</reference>
<dbReference type="EMBL" id="ATND01000002">
    <property type="protein sequence ID" value="EPP38313.1"/>
    <property type="molecule type" value="Genomic_DNA"/>
</dbReference>
<comment type="caution">
    <text evidence="1">The sequence shown here is derived from an EMBL/GenBank/DDBJ whole genome shotgun (WGS) entry which is preliminary data.</text>
</comment>
<accession>A0ABP2X677</accession>
<keyword evidence="1" id="KW-0449">Lipoprotein</keyword>
<keyword evidence="2" id="KW-1185">Reference proteome</keyword>